<feature type="non-terminal residue" evidence="1">
    <location>
        <position position="660"/>
    </location>
</feature>
<dbReference type="Proteomes" id="UP000790377">
    <property type="component" value="Unassembled WGS sequence"/>
</dbReference>
<keyword evidence="1" id="KW-0378">Hydrolase</keyword>
<comment type="caution">
    <text evidence="1">The sequence shown here is derived from an EMBL/GenBank/DDBJ whole genome shotgun (WGS) entry which is preliminary data.</text>
</comment>
<organism evidence="1 2">
    <name type="scientific">Hygrophoropsis aurantiaca</name>
    <dbReference type="NCBI Taxonomy" id="72124"/>
    <lineage>
        <taxon>Eukaryota</taxon>
        <taxon>Fungi</taxon>
        <taxon>Dikarya</taxon>
        <taxon>Basidiomycota</taxon>
        <taxon>Agaricomycotina</taxon>
        <taxon>Agaricomycetes</taxon>
        <taxon>Agaricomycetidae</taxon>
        <taxon>Boletales</taxon>
        <taxon>Coniophorineae</taxon>
        <taxon>Hygrophoropsidaceae</taxon>
        <taxon>Hygrophoropsis</taxon>
    </lineage>
</organism>
<gene>
    <name evidence="1" type="ORF">BJ138DRAFT_1199300</name>
</gene>
<keyword evidence="2" id="KW-1185">Reference proteome</keyword>
<protein>
    <submittedName>
        <fullName evidence="1">P-loop containing nucleoside triphosphate hydrolase protein</fullName>
    </submittedName>
</protein>
<evidence type="ECO:0000313" key="1">
    <source>
        <dbReference type="EMBL" id="KAH7902925.1"/>
    </source>
</evidence>
<name>A0ACB7ZPB0_9AGAM</name>
<sequence>MPYSTARAADKSIWLSLERRVLIRGIIEERLPQWRHGPHEFQVDSWAHSLAGISQLLIVPTGGGKTGVFFGLYLVVDALLKKPVEGISCWLPESPVVMIVTPLNALGDTQAAEMCALGIRAVSINMDTVRKAREEKRDLLDEIRRCKWSITIWSPEKLTSNDTEAVLRDEYFLSNIIMLGVDETHVLPVWEPAFRAAYRQIGLLHKRLPAHVPLVAVTATLVPGPDEIAVCRSLGLVPGHFHYSRHSCERLNIREVVRELTHGLSGSKFPDIAWVLDNGEKVLIYCQTIELGFRVAVYLWNLLPPGPQRLDIVRLWNSLTSNDYNNETLELFDNNPETRAIICTLAFGMGINRRNITKVINLGVPKSLNEDKQQKGRAGRDLESPAVGYTYVEPSVMKQIRGGTTRDIVDDIAVDYRASEGVSGANPRTDVTMAKKKTAKTKGKQVASSAALKPLACQSKVEPNMARVLRAHVNGVCLNSTINGIYDNPGEVSRKDCIAAQRPFPCSSCDPLWDHRPLMAPDLNPPPSSESSLAISKSKISVPATLSKVHREYAKAKLEYFAAHRWNLKDAPRFRIIPPCSFWTGKSLQIVLDNFHLIRSLESLASFLPGWEFFDADGAALLELMEKLNQRFDRRMNIIKTNRIQKGLNTRKKNANLKAA</sequence>
<accession>A0ACB7ZPB0</accession>
<proteinExistence type="predicted"/>
<reference evidence="1" key="1">
    <citation type="journal article" date="2021" name="New Phytol.">
        <title>Evolutionary innovations through gain and loss of genes in the ectomycorrhizal Boletales.</title>
        <authorList>
            <person name="Wu G."/>
            <person name="Miyauchi S."/>
            <person name="Morin E."/>
            <person name="Kuo A."/>
            <person name="Drula E."/>
            <person name="Varga T."/>
            <person name="Kohler A."/>
            <person name="Feng B."/>
            <person name="Cao Y."/>
            <person name="Lipzen A."/>
            <person name="Daum C."/>
            <person name="Hundley H."/>
            <person name="Pangilinan J."/>
            <person name="Johnson J."/>
            <person name="Barry K."/>
            <person name="LaButti K."/>
            <person name="Ng V."/>
            <person name="Ahrendt S."/>
            <person name="Min B."/>
            <person name="Choi I.G."/>
            <person name="Park H."/>
            <person name="Plett J.M."/>
            <person name="Magnuson J."/>
            <person name="Spatafora J.W."/>
            <person name="Nagy L.G."/>
            <person name="Henrissat B."/>
            <person name="Grigoriev I.V."/>
            <person name="Yang Z.L."/>
            <person name="Xu J."/>
            <person name="Martin F.M."/>
        </authorList>
    </citation>
    <scope>NUCLEOTIDE SEQUENCE</scope>
    <source>
        <strain evidence="1">ATCC 28755</strain>
    </source>
</reference>
<dbReference type="EMBL" id="MU269386">
    <property type="protein sequence ID" value="KAH7902925.1"/>
    <property type="molecule type" value="Genomic_DNA"/>
</dbReference>
<evidence type="ECO:0000313" key="2">
    <source>
        <dbReference type="Proteomes" id="UP000790377"/>
    </source>
</evidence>